<evidence type="ECO:0000256" key="1">
    <source>
        <dbReference type="SAM" id="SignalP"/>
    </source>
</evidence>
<dbReference type="EMBL" id="CP001322">
    <property type="protein sequence ID" value="ACL03514.1"/>
    <property type="molecule type" value="Genomic_DNA"/>
</dbReference>
<dbReference type="Proteomes" id="UP000000739">
    <property type="component" value="Chromosome"/>
</dbReference>
<keyword evidence="4" id="KW-1185">Reference proteome</keyword>
<evidence type="ECO:0000313" key="3">
    <source>
        <dbReference type="EMBL" id="ACL03514.1"/>
    </source>
</evidence>
<dbReference type="KEGG" id="dal:Dalk_1817"/>
<feature type="signal peptide" evidence="1">
    <location>
        <begin position="1"/>
        <end position="25"/>
    </location>
</feature>
<protein>
    <submittedName>
        <fullName evidence="3">Uncharacterized periplasmic protein</fullName>
    </submittedName>
</protein>
<organism evidence="3 4">
    <name type="scientific">Desulfatibacillum aliphaticivorans</name>
    <dbReference type="NCBI Taxonomy" id="218208"/>
    <lineage>
        <taxon>Bacteria</taxon>
        <taxon>Pseudomonadati</taxon>
        <taxon>Thermodesulfobacteriota</taxon>
        <taxon>Desulfobacteria</taxon>
        <taxon>Desulfobacterales</taxon>
        <taxon>Desulfatibacillaceae</taxon>
        <taxon>Desulfatibacillum</taxon>
    </lineage>
</organism>
<dbReference type="AlphaFoldDB" id="B8FFV9"/>
<reference evidence="3 4" key="1">
    <citation type="journal article" date="2012" name="Environ. Microbiol.">
        <title>The genome sequence of Desulfatibacillum alkenivorans AK-01: a blueprint for anaerobic alkane oxidation.</title>
        <authorList>
            <person name="Callaghan A.V."/>
            <person name="Morris B.E."/>
            <person name="Pereira I.A."/>
            <person name="McInerney M.J."/>
            <person name="Austin R.N."/>
            <person name="Groves J.T."/>
            <person name="Kukor J.J."/>
            <person name="Suflita J.M."/>
            <person name="Young L.Y."/>
            <person name="Zylstra G.J."/>
            <person name="Wawrik B."/>
        </authorList>
    </citation>
    <scope>NUCLEOTIDE SEQUENCE [LARGE SCALE GENOMIC DNA]</scope>
    <source>
        <strain evidence="3 4">AK-01</strain>
    </source>
</reference>
<proteinExistence type="predicted"/>
<dbReference type="Pfam" id="PF13372">
    <property type="entry name" value="Alginate_exp"/>
    <property type="match status" value="1"/>
</dbReference>
<dbReference type="RefSeq" id="WP_012610948.1">
    <property type="nucleotide sequence ID" value="NC_011768.1"/>
</dbReference>
<feature type="domain" description="Alginate export" evidence="2">
    <location>
        <begin position="266"/>
        <end position="395"/>
    </location>
</feature>
<evidence type="ECO:0000313" key="4">
    <source>
        <dbReference type="Proteomes" id="UP000000739"/>
    </source>
</evidence>
<dbReference type="InterPro" id="IPR025388">
    <property type="entry name" value="Alginate_export_dom"/>
</dbReference>
<dbReference type="HOGENOM" id="CLU_500323_0_0_7"/>
<feature type="chain" id="PRO_5002869059" evidence="1">
    <location>
        <begin position="26"/>
        <end position="544"/>
    </location>
</feature>
<keyword evidence="1" id="KW-0732">Signal</keyword>
<evidence type="ECO:0000259" key="2">
    <source>
        <dbReference type="Pfam" id="PF13372"/>
    </source>
</evidence>
<gene>
    <name evidence="3" type="ordered locus">Dalk_1817</name>
</gene>
<name>B8FFV9_DESAL</name>
<accession>B8FFV9</accession>
<dbReference type="eggNOG" id="ENOG502ZJIQ">
    <property type="taxonomic scope" value="Bacteria"/>
</dbReference>
<sequence>MKMRKMRTPLAAALLLIAFMSPVTAQEDEVQDITKETIVGPGSIEVKTGKDVLMSFGATARLIPTAESNWDFGLSDNTDSFLLGGLDKDFFRIHGNESGWVKDNYIRTEAKLHFNALPKDRKWSFYAALEYDRPLDTATVDSRGGMTNDDSNFGLERLHVSYALPGKTRFHAGWDVWHLDAMEGAGLVYGDDNPGFWLTRDSDKLDVNVGFFKLSDNDIGSAPNLLSDDGDNDRTVYAGYLAWKPDKINKVKLLYAFDRIRDVPARDLLNYLAGGPFGIAGGIPDTDSHHAGILYTGTSGGFSWMGEAVYQFGQAEDVGLKYDDYDINAYALAADFSYDFKEQAGFQVKPHLGIMYTSGDDDPSDDELGGYEGVANAQRFANAWGGENTIIGDTNMVLGSLIYGYLPELYGNGTPVFTGGVQNYTGLGGGRGDNPGMTLYSAGVTIAPKKFLIFRTNVNVFNWNEDFEIYNLVNPLKGPSSVSSGYVGTEWDNEVTFATSKNSFIKGQASAFFPGDGIEEATEALGAKSDDTATRLAMEFIINF</sequence>